<evidence type="ECO:0000256" key="2">
    <source>
        <dbReference type="ARBA" id="ARBA00023125"/>
    </source>
</evidence>
<gene>
    <name evidence="5" type="ORF">F6V25_10085</name>
</gene>
<dbReference type="SUPFAM" id="SSF46689">
    <property type="entry name" value="Homeodomain-like"/>
    <property type="match status" value="2"/>
</dbReference>
<evidence type="ECO:0000259" key="4">
    <source>
        <dbReference type="PROSITE" id="PS01124"/>
    </source>
</evidence>
<dbReference type="InterPro" id="IPR029062">
    <property type="entry name" value="Class_I_gatase-like"/>
</dbReference>
<dbReference type="SMART" id="SM00342">
    <property type="entry name" value="HTH_ARAC"/>
    <property type="match status" value="1"/>
</dbReference>
<proteinExistence type="predicted"/>
<dbReference type="InterPro" id="IPR018060">
    <property type="entry name" value="HTH_AraC"/>
</dbReference>
<dbReference type="AlphaFoldDB" id="A0A7J4ZQS1"/>
<sequence>MKHQPRTSTDRDTPLLVTMAAYDGAEILDITGPLDVFALANAVHRENGGKGPLYRVEIAAGAKDAVVATSSGIRLLADTAWSDCSGTDTLLVAGGPAAEQAPEELVNCLRRTAPLARRLGSICTGSFILARAGLLEGRRAATHWASVERLRRLYPHVDVHEDAIHIKDGSVYTSAGVTAGIDLALALLEEDFGRALALDVARLMVLYFKRPGGQSQFSTGLLAQFHEEGSLAPTIQWIRDNYRSHLSNETLADHASMSLRNFARIFKRETGTTPAHFIERVRLEAAVKSLEETSQALETIARECGFQSGEHFRVAFVRFFRITPGQYRERFRSGTE</sequence>
<dbReference type="InterPro" id="IPR052158">
    <property type="entry name" value="INH-QAR"/>
</dbReference>
<dbReference type="PANTHER" id="PTHR43130">
    <property type="entry name" value="ARAC-FAMILY TRANSCRIPTIONAL REGULATOR"/>
    <property type="match status" value="1"/>
</dbReference>
<dbReference type="EMBL" id="VZQZ01000005">
    <property type="protein sequence ID" value="KAB0665418.1"/>
    <property type="molecule type" value="Genomic_DNA"/>
</dbReference>
<evidence type="ECO:0000256" key="1">
    <source>
        <dbReference type="ARBA" id="ARBA00023015"/>
    </source>
</evidence>
<name>A0A7J4ZQS1_9BACT</name>
<dbReference type="Proteomes" id="UP000420562">
    <property type="component" value="Unassembled WGS sequence"/>
</dbReference>
<keyword evidence="3" id="KW-0804">Transcription</keyword>
<dbReference type="GO" id="GO:0003700">
    <property type="term" value="F:DNA-binding transcription factor activity"/>
    <property type="evidence" value="ECO:0007669"/>
    <property type="project" value="InterPro"/>
</dbReference>
<dbReference type="InterPro" id="IPR002818">
    <property type="entry name" value="DJ-1/PfpI"/>
</dbReference>
<reference evidence="5 6" key="1">
    <citation type="submission" date="2019-09" db="EMBL/GenBank/DDBJ databases">
        <title>Geobacter sp. Red96, a novel strain isolated from paddy soil.</title>
        <authorList>
            <person name="Xu Z."/>
            <person name="Masuda Y."/>
            <person name="Itoh H."/>
            <person name="Senoo K."/>
        </authorList>
    </citation>
    <scope>NUCLEOTIDE SEQUENCE [LARGE SCALE GENOMIC DNA]</scope>
    <source>
        <strain evidence="5 6">Red96</strain>
    </source>
</reference>
<accession>A0A7J4ZQS1</accession>
<organism evidence="5 6">
    <name type="scientific">Oryzomonas japonica</name>
    <dbReference type="NCBI Taxonomy" id="2603858"/>
    <lineage>
        <taxon>Bacteria</taxon>
        <taxon>Pseudomonadati</taxon>
        <taxon>Thermodesulfobacteriota</taxon>
        <taxon>Desulfuromonadia</taxon>
        <taxon>Geobacterales</taxon>
        <taxon>Geobacteraceae</taxon>
        <taxon>Oryzomonas</taxon>
    </lineage>
</organism>
<dbReference type="Pfam" id="PF12833">
    <property type="entry name" value="HTH_18"/>
    <property type="match status" value="1"/>
</dbReference>
<protein>
    <submittedName>
        <fullName evidence="5">GlxA family transcriptional regulator</fullName>
    </submittedName>
</protein>
<evidence type="ECO:0000313" key="6">
    <source>
        <dbReference type="Proteomes" id="UP000420562"/>
    </source>
</evidence>
<dbReference type="InterPro" id="IPR018062">
    <property type="entry name" value="HTH_AraC-typ_CS"/>
</dbReference>
<evidence type="ECO:0000313" key="5">
    <source>
        <dbReference type="EMBL" id="KAB0665418.1"/>
    </source>
</evidence>
<dbReference type="Gene3D" id="3.40.50.880">
    <property type="match status" value="1"/>
</dbReference>
<dbReference type="RefSeq" id="WP_151128451.1">
    <property type="nucleotide sequence ID" value="NZ_VZQZ01000005.1"/>
</dbReference>
<feature type="domain" description="HTH araC/xylS-type" evidence="4">
    <location>
        <begin position="232"/>
        <end position="330"/>
    </location>
</feature>
<dbReference type="PROSITE" id="PS00041">
    <property type="entry name" value="HTH_ARAC_FAMILY_1"/>
    <property type="match status" value="1"/>
</dbReference>
<dbReference type="SUPFAM" id="SSF52317">
    <property type="entry name" value="Class I glutamine amidotransferase-like"/>
    <property type="match status" value="1"/>
</dbReference>
<keyword evidence="1" id="KW-0805">Transcription regulation</keyword>
<dbReference type="InterPro" id="IPR009057">
    <property type="entry name" value="Homeodomain-like_sf"/>
</dbReference>
<dbReference type="Gene3D" id="1.10.10.60">
    <property type="entry name" value="Homeodomain-like"/>
    <property type="match status" value="1"/>
</dbReference>
<keyword evidence="6" id="KW-1185">Reference proteome</keyword>
<dbReference type="GO" id="GO:0043565">
    <property type="term" value="F:sequence-specific DNA binding"/>
    <property type="evidence" value="ECO:0007669"/>
    <property type="project" value="InterPro"/>
</dbReference>
<keyword evidence="2" id="KW-0238">DNA-binding</keyword>
<evidence type="ECO:0000256" key="3">
    <source>
        <dbReference type="ARBA" id="ARBA00023163"/>
    </source>
</evidence>
<dbReference type="CDD" id="cd03137">
    <property type="entry name" value="GATase1_AraC_1"/>
    <property type="match status" value="1"/>
</dbReference>
<dbReference type="Pfam" id="PF01965">
    <property type="entry name" value="DJ-1_PfpI"/>
    <property type="match status" value="1"/>
</dbReference>
<comment type="caution">
    <text evidence="5">The sequence shown here is derived from an EMBL/GenBank/DDBJ whole genome shotgun (WGS) entry which is preliminary data.</text>
</comment>
<dbReference type="PANTHER" id="PTHR43130:SF3">
    <property type="entry name" value="HTH-TYPE TRANSCRIPTIONAL REGULATOR RV1931C"/>
    <property type="match status" value="1"/>
</dbReference>
<dbReference type="PROSITE" id="PS01124">
    <property type="entry name" value="HTH_ARAC_FAMILY_2"/>
    <property type="match status" value="1"/>
</dbReference>